<dbReference type="EC" id="4.2.1.134" evidence="4"/>
<organism evidence="15 16">
    <name type="scientific">Angomonas deanei</name>
    <dbReference type="NCBI Taxonomy" id="59799"/>
    <lineage>
        <taxon>Eukaryota</taxon>
        <taxon>Discoba</taxon>
        <taxon>Euglenozoa</taxon>
        <taxon>Kinetoplastea</taxon>
        <taxon>Metakinetoplastina</taxon>
        <taxon>Trypanosomatida</taxon>
        <taxon>Trypanosomatidae</taxon>
        <taxon>Strigomonadinae</taxon>
        <taxon>Angomonas</taxon>
    </lineage>
</organism>
<keyword evidence="16" id="KW-1185">Reference proteome</keyword>
<evidence type="ECO:0000313" key="16">
    <source>
        <dbReference type="Proteomes" id="UP000515908"/>
    </source>
</evidence>
<accession>A0A7G2CVP7</accession>
<dbReference type="InterPro" id="IPR007482">
    <property type="entry name" value="Tyr_Pase-like_PTPLA"/>
</dbReference>
<feature type="transmembrane region" description="Helical" evidence="14">
    <location>
        <begin position="7"/>
        <end position="31"/>
    </location>
</feature>
<evidence type="ECO:0000256" key="4">
    <source>
        <dbReference type="ARBA" id="ARBA00013122"/>
    </source>
</evidence>
<keyword evidence="8 14" id="KW-1133">Transmembrane helix</keyword>
<evidence type="ECO:0000256" key="10">
    <source>
        <dbReference type="ARBA" id="ARBA00023136"/>
    </source>
</evidence>
<evidence type="ECO:0000256" key="6">
    <source>
        <dbReference type="ARBA" id="ARBA00022692"/>
    </source>
</evidence>
<keyword evidence="5" id="KW-0444">Lipid biosynthesis</keyword>
<keyword evidence="11" id="KW-0275">Fatty acid biosynthesis</keyword>
<comment type="similarity">
    <text evidence="3">Belongs to the very long-chain fatty acids dehydratase HACD family.</text>
</comment>
<dbReference type="EMBL" id="LR877170">
    <property type="protein sequence ID" value="CAD2222493.1"/>
    <property type="molecule type" value="Genomic_DNA"/>
</dbReference>
<evidence type="ECO:0000256" key="3">
    <source>
        <dbReference type="ARBA" id="ARBA00007811"/>
    </source>
</evidence>
<dbReference type="Pfam" id="PF04387">
    <property type="entry name" value="PTPLA"/>
    <property type="match status" value="1"/>
</dbReference>
<comment type="subcellular location">
    <subcellularLocation>
        <location evidence="1">Membrane</location>
        <topology evidence="1">Multi-pass membrane protein</topology>
    </subcellularLocation>
</comment>
<feature type="transmembrane region" description="Helical" evidence="14">
    <location>
        <begin position="101"/>
        <end position="119"/>
    </location>
</feature>
<evidence type="ECO:0000313" key="15">
    <source>
        <dbReference type="EMBL" id="CAD2222493.1"/>
    </source>
</evidence>
<proteinExistence type="inferred from homology"/>
<dbReference type="GO" id="GO:0005789">
    <property type="term" value="C:endoplasmic reticulum membrane"/>
    <property type="evidence" value="ECO:0007669"/>
    <property type="project" value="TreeGrafter"/>
</dbReference>
<keyword evidence="7" id="KW-0276">Fatty acid metabolism</keyword>
<dbReference type="GO" id="GO:0030497">
    <property type="term" value="P:fatty acid elongation"/>
    <property type="evidence" value="ECO:0007669"/>
    <property type="project" value="TreeGrafter"/>
</dbReference>
<evidence type="ECO:0000256" key="13">
    <source>
        <dbReference type="ARBA" id="ARBA00036671"/>
    </source>
</evidence>
<name>A0A7G2CVP7_9TRYP</name>
<evidence type="ECO:0000256" key="14">
    <source>
        <dbReference type="SAM" id="Phobius"/>
    </source>
</evidence>
<evidence type="ECO:0000256" key="1">
    <source>
        <dbReference type="ARBA" id="ARBA00004141"/>
    </source>
</evidence>
<protein>
    <recommendedName>
        <fullName evidence="4">very-long-chain (3R)-3-hydroxyacyl-CoA dehydratase</fullName>
        <ecNumber evidence="4">4.2.1.134</ecNumber>
    </recommendedName>
</protein>
<feature type="transmembrane region" description="Helical" evidence="14">
    <location>
        <begin position="140"/>
        <end position="162"/>
    </location>
</feature>
<dbReference type="GO" id="GO:0030148">
    <property type="term" value="P:sphingolipid biosynthetic process"/>
    <property type="evidence" value="ECO:0007669"/>
    <property type="project" value="TreeGrafter"/>
</dbReference>
<keyword evidence="6 14" id="KW-0812">Transmembrane</keyword>
<dbReference type="Proteomes" id="UP000515908">
    <property type="component" value="Chromosome 26"/>
</dbReference>
<evidence type="ECO:0000256" key="5">
    <source>
        <dbReference type="ARBA" id="ARBA00022516"/>
    </source>
</evidence>
<gene>
    <name evidence="15" type="ORF">ADEAN_001003700</name>
</gene>
<evidence type="ECO:0000256" key="12">
    <source>
        <dbReference type="ARBA" id="ARBA00023239"/>
    </source>
</evidence>
<feature type="transmembrane region" description="Helical" evidence="14">
    <location>
        <begin position="182"/>
        <end position="202"/>
    </location>
</feature>
<sequence length="226" mass="25605">MGGLRDAYLLLYNGGMCVGWATILAKIYIHLSTGGSIDTVYPLIEQLLMVCQTGAVAEIIHAWTGLVRSPVGTTFLQVLSRLLVLYGSLRIGETASRTNPMLVQMLTAWSLSEIIRYSFYTAKLVNKESKAINWLRYSGFMILYPVGITGEIGSLYNALPFIKENKPWSVELPNKWNFSFSWYNTVWFLLLGVYPYGSYVMYSYMLSQRRKAFAKQDKDQQAAKAE</sequence>
<reference evidence="15 16" key="1">
    <citation type="submission" date="2020-08" db="EMBL/GenBank/DDBJ databases">
        <authorList>
            <person name="Newling K."/>
            <person name="Davey J."/>
            <person name="Forrester S."/>
        </authorList>
    </citation>
    <scope>NUCLEOTIDE SEQUENCE [LARGE SCALE GENOMIC DNA]</scope>
    <source>
        <strain evidence="16">Crithidia deanei Carvalho (ATCC PRA-265)</strain>
    </source>
</reference>
<dbReference type="PANTHER" id="PTHR11035:SF3">
    <property type="entry name" value="VERY-LONG-CHAIN (3R)-3-HYDROXYACYL-COA DEHYDRATASE"/>
    <property type="match status" value="1"/>
</dbReference>
<comment type="pathway">
    <text evidence="2">Lipid metabolism; fatty acid biosynthesis.</text>
</comment>
<dbReference type="AlphaFoldDB" id="A0A7G2CVP7"/>
<evidence type="ECO:0000256" key="8">
    <source>
        <dbReference type="ARBA" id="ARBA00022989"/>
    </source>
</evidence>
<dbReference type="PANTHER" id="PTHR11035">
    <property type="entry name" value="VERY-LONG-CHAIN (3R)-3-HYDROXYACYL-COA DEHYDRATASE"/>
    <property type="match status" value="1"/>
</dbReference>
<comment type="catalytic activity">
    <reaction evidence="13">
        <text>a very-long-chain (3R)-3-hydroxyacyl-CoA = a very-long-chain (2E)-enoyl-CoA + H2O</text>
        <dbReference type="Rhea" id="RHEA:45812"/>
        <dbReference type="ChEBI" id="CHEBI:15377"/>
        <dbReference type="ChEBI" id="CHEBI:83728"/>
        <dbReference type="ChEBI" id="CHEBI:85440"/>
        <dbReference type="EC" id="4.2.1.134"/>
    </reaction>
</comment>
<keyword evidence="12" id="KW-0456">Lyase</keyword>
<evidence type="ECO:0000256" key="7">
    <source>
        <dbReference type="ARBA" id="ARBA00022832"/>
    </source>
</evidence>
<dbReference type="GO" id="GO:0042761">
    <property type="term" value="P:very long-chain fatty acid biosynthetic process"/>
    <property type="evidence" value="ECO:0007669"/>
    <property type="project" value="TreeGrafter"/>
</dbReference>
<evidence type="ECO:0000256" key="9">
    <source>
        <dbReference type="ARBA" id="ARBA00023098"/>
    </source>
</evidence>
<evidence type="ECO:0000256" key="2">
    <source>
        <dbReference type="ARBA" id="ARBA00005194"/>
    </source>
</evidence>
<keyword evidence="9" id="KW-0443">Lipid metabolism</keyword>
<dbReference type="UniPathway" id="UPA00094"/>
<dbReference type="OrthoDB" id="46988at2759"/>
<dbReference type="GO" id="GO:0102158">
    <property type="term" value="F:very-long-chain (3R)-3-hydroxyacyl-CoA dehydratase activity"/>
    <property type="evidence" value="ECO:0007669"/>
    <property type="project" value="UniProtKB-EC"/>
</dbReference>
<keyword evidence="10 14" id="KW-0472">Membrane</keyword>
<evidence type="ECO:0000256" key="11">
    <source>
        <dbReference type="ARBA" id="ARBA00023160"/>
    </source>
</evidence>
<dbReference type="VEuPathDB" id="TriTrypDB:ADEAN_001003700"/>